<evidence type="ECO:0000313" key="4">
    <source>
        <dbReference type="Proteomes" id="UP000320672"/>
    </source>
</evidence>
<dbReference type="Pfam" id="PF01266">
    <property type="entry name" value="DAO"/>
    <property type="match status" value="1"/>
</dbReference>
<dbReference type="GO" id="GO:0016491">
    <property type="term" value="F:oxidoreductase activity"/>
    <property type="evidence" value="ECO:0007669"/>
    <property type="project" value="UniProtKB-KW"/>
</dbReference>
<sequence>MNLDRSANLENATASRRTAIVVGGGLVGGWSAFYLQQAGWQVRVFERDTFGSGASHGNCGYICPSHVLPLSGPGVIAKTLPALLTPGGALSIPPRLDPTLWKWLYRFARECTEAKQSIAAAGRHALLVSSGDLYRQFLAATDCDCEWQENGLMLVYKSSHEFQAYTTTADLLREKFGLRIDAYPAEALSELEPALKKGLGGGWHFPDDAHVRPDKLLKGLRQQIENAGGHIHEHCTVQSLRIENGKLLAIQTNQGTFDSEVMVLATGAEAPEFAKPLGCQIPIQPGKGYSFTMPAFAEQPRIPMIFEESHVAVTPMQSGFRVGSTMQFTGYDRSLNRKRLQLLRRSAESHLAKPLPTEVSEEWSGWRPMVYDGLPCIDRAPAASNVIVAAGNGMIGLASSPATGKLVAEIASEVTPHIDPYPYSLSRFNG</sequence>
<evidence type="ECO:0000259" key="2">
    <source>
        <dbReference type="Pfam" id="PF01266"/>
    </source>
</evidence>
<dbReference type="OrthoDB" id="9794226at2"/>
<keyword evidence="4" id="KW-1185">Reference proteome</keyword>
<dbReference type="GO" id="GO:0005737">
    <property type="term" value="C:cytoplasm"/>
    <property type="evidence" value="ECO:0007669"/>
    <property type="project" value="TreeGrafter"/>
</dbReference>
<keyword evidence="1 3" id="KW-0560">Oxidoreductase</keyword>
<reference evidence="3 4" key="1">
    <citation type="submission" date="2019-02" db="EMBL/GenBank/DDBJ databases">
        <title>Deep-cultivation of Planctomycetes and their phenomic and genomic characterization uncovers novel biology.</title>
        <authorList>
            <person name="Wiegand S."/>
            <person name="Jogler M."/>
            <person name="Boedeker C."/>
            <person name="Pinto D."/>
            <person name="Vollmers J."/>
            <person name="Rivas-Marin E."/>
            <person name="Kohn T."/>
            <person name="Peeters S.H."/>
            <person name="Heuer A."/>
            <person name="Rast P."/>
            <person name="Oberbeckmann S."/>
            <person name="Bunk B."/>
            <person name="Jeske O."/>
            <person name="Meyerdierks A."/>
            <person name="Storesund J.E."/>
            <person name="Kallscheuer N."/>
            <person name="Luecker S."/>
            <person name="Lage O.M."/>
            <person name="Pohl T."/>
            <person name="Merkel B.J."/>
            <person name="Hornburger P."/>
            <person name="Mueller R.-W."/>
            <person name="Bruemmer F."/>
            <person name="Labrenz M."/>
            <person name="Spormann A.M."/>
            <person name="Op den Camp H."/>
            <person name="Overmann J."/>
            <person name="Amann R."/>
            <person name="Jetten M.S.M."/>
            <person name="Mascher T."/>
            <person name="Medema M.H."/>
            <person name="Devos D.P."/>
            <person name="Kaster A.-K."/>
            <person name="Ovreas L."/>
            <person name="Rohde M."/>
            <person name="Galperin M.Y."/>
            <person name="Jogler C."/>
        </authorList>
    </citation>
    <scope>NUCLEOTIDE SEQUENCE [LARGE SCALE GENOMIC DNA]</scope>
    <source>
        <strain evidence="3 4">FF011L</strain>
    </source>
</reference>
<name>A0A517MD90_9BACT</name>
<dbReference type="SUPFAM" id="SSF51905">
    <property type="entry name" value="FAD/NAD(P)-binding domain"/>
    <property type="match status" value="1"/>
</dbReference>
<protein>
    <submittedName>
        <fullName evidence="3">D-amino acid dehydrogenase small subunit</fullName>
        <ecNumber evidence="3">1.4.99.6</ecNumber>
    </submittedName>
</protein>
<proteinExistence type="predicted"/>
<dbReference type="EC" id="1.4.99.6" evidence="3"/>
<gene>
    <name evidence="3" type="primary">dadA</name>
    <name evidence="3" type="ORF">FF011L_16010</name>
</gene>
<dbReference type="PANTHER" id="PTHR13847">
    <property type="entry name" value="SARCOSINE DEHYDROGENASE-RELATED"/>
    <property type="match status" value="1"/>
</dbReference>
<dbReference type="SUPFAM" id="SSF54373">
    <property type="entry name" value="FAD-linked reductases, C-terminal domain"/>
    <property type="match status" value="1"/>
</dbReference>
<evidence type="ECO:0000256" key="1">
    <source>
        <dbReference type="ARBA" id="ARBA00023002"/>
    </source>
</evidence>
<evidence type="ECO:0000313" key="3">
    <source>
        <dbReference type="EMBL" id="QDS92852.1"/>
    </source>
</evidence>
<organism evidence="3 4">
    <name type="scientific">Roseimaritima multifibrata</name>
    <dbReference type="NCBI Taxonomy" id="1930274"/>
    <lineage>
        <taxon>Bacteria</taxon>
        <taxon>Pseudomonadati</taxon>
        <taxon>Planctomycetota</taxon>
        <taxon>Planctomycetia</taxon>
        <taxon>Pirellulales</taxon>
        <taxon>Pirellulaceae</taxon>
        <taxon>Roseimaritima</taxon>
    </lineage>
</organism>
<dbReference type="AlphaFoldDB" id="A0A517MD90"/>
<dbReference type="KEGG" id="rml:FF011L_16010"/>
<dbReference type="Gene3D" id="3.30.9.10">
    <property type="entry name" value="D-Amino Acid Oxidase, subunit A, domain 2"/>
    <property type="match status" value="1"/>
</dbReference>
<dbReference type="InterPro" id="IPR006076">
    <property type="entry name" value="FAD-dep_OxRdtase"/>
</dbReference>
<dbReference type="PANTHER" id="PTHR13847:SF289">
    <property type="entry name" value="GLYCINE OXIDASE"/>
    <property type="match status" value="1"/>
</dbReference>
<accession>A0A517MD90</accession>
<dbReference type="Gene3D" id="3.50.50.60">
    <property type="entry name" value="FAD/NAD(P)-binding domain"/>
    <property type="match status" value="2"/>
</dbReference>
<dbReference type="InterPro" id="IPR036188">
    <property type="entry name" value="FAD/NAD-bd_sf"/>
</dbReference>
<dbReference type="RefSeq" id="WP_145351041.1">
    <property type="nucleotide sequence ID" value="NZ_CP036262.1"/>
</dbReference>
<feature type="domain" description="FAD dependent oxidoreductase" evidence="2">
    <location>
        <begin position="20"/>
        <end position="409"/>
    </location>
</feature>
<dbReference type="Proteomes" id="UP000320672">
    <property type="component" value="Chromosome"/>
</dbReference>
<dbReference type="EMBL" id="CP036262">
    <property type="protein sequence ID" value="QDS92852.1"/>
    <property type="molecule type" value="Genomic_DNA"/>
</dbReference>